<dbReference type="InterPro" id="IPR013767">
    <property type="entry name" value="PAS_fold"/>
</dbReference>
<dbReference type="SMART" id="SM00448">
    <property type="entry name" value="REC"/>
    <property type="match status" value="1"/>
</dbReference>
<dbReference type="InterPro" id="IPR003661">
    <property type="entry name" value="HisK_dim/P_dom"/>
</dbReference>
<organism evidence="10 11">
    <name type="scientific">Asticcacaulis aquaticus</name>
    <dbReference type="NCBI Taxonomy" id="2984212"/>
    <lineage>
        <taxon>Bacteria</taxon>
        <taxon>Pseudomonadati</taxon>
        <taxon>Pseudomonadota</taxon>
        <taxon>Alphaproteobacteria</taxon>
        <taxon>Caulobacterales</taxon>
        <taxon>Caulobacteraceae</taxon>
        <taxon>Asticcacaulis</taxon>
    </lineage>
</organism>
<reference evidence="10 11" key="1">
    <citation type="submission" date="2023-01" db="EMBL/GenBank/DDBJ databases">
        <title>Novel species of the genus Asticcacaulis isolated from rivers.</title>
        <authorList>
            <person name="Lu H."/>
        </authorList>
    </citation>
    <scope>NUCLEOTIDE SEQUENCE [LARGE SCALE GENOMIC DNA]</scope>
    <source>
        <strain evidence="10 11">BYS171W</strain>
    </source>
</reference>
<dbReference type="Pfam" id="PF02518">
    <property type="entry name" value="HATPase_c"/>
    <property type="match status" value="1"/>
</dbReference>
<dbReference type="InterPro" id="IPR036890">
    <property type="entry name" value="HATPase_C_sf"/>
</dbReference>
<dbReference type="CDD" id="cd16922">
    <property type="entry name" value="HATPase_EvgS-ArcB-TorS-like"/>
    <property type="match status" value="1"/>
</dbReference>
<evidence type="ECO:0000259" key="8">
    <source>
        <dbReference type="PROSITE" id="PS50112"/>
    </source>
</evidence>
<gene>
    <name evidence="10" type="ORF">PQU92_03170</name>
</gene>
<dbReference type="SUPFAM" id="SSF47384">
    <property type="entry name" value="Homodimeric domain of signal transducing histidine kinase"/>
    <property type="match status" value="1"/>
</dbReference>
<dbReference type="InterPro" id="IPR000700">
    <property type="entry name" value="PAS-assoc_C"/>
</dbReference>
<dbReference type="PRINTS" id="PR00344">
    <property type="entry name" value="BCTRLSENSOR"/>
</dbReference>
<dbReference type="Proteomes" id="UP001214854">
    <property type="component" value="Unassembled WGS sequence"/>
</dbReference>
<dbReference type="SMART" id="SM00091">
    <property type="entry name" value="PAS"/>
    <property type="match status" value="1"/>
</dbReference>
<dbReference type="EMBL" id="JAQQKX010000002">
    <property type="protein sequence ID" value="MDC7682259.1"/>
    <property type="molecule type" value="Genomic_DNA"/>
</dbReference>
<dbReference type="InterPro" id="IPR000014">
    <property type="entry name" value="PAS"/>
</dbReference>
<evidence type="ECO:0000256" key="2">
    <source>
        <dbReference type="ARBA" id="ARBA00012438"/>
    </source>
</evidence>
<accession>A0ABT5HQD6</accession>
<dbReference type="SUPFAM" id="SSF55785">
    <property type="entry name" value="PYP-like sensor domain (PAS domain)"/>
    <property type="match status" value="1"/>
</dbReference>
<dbReference type="InterPro" id="IPR003594">
    <property type="entry name" value="HATPase_dom"/>
</dbReference>
<dbReference type="InterPro" id="IPR035965">
    <property type="entry name" value="PAS-like_dom_sf"/>
</dbReference>
<comment type="catalytic activity">
    <reaction evidence="1">
        <text>ATP + protein L-histidine = ADP + protein N-phospho-L-histidine.</text>
        <dbReference type="EC" id="2.7.13.3"/>
    </reaction>
</comment>
<feature type="modified residue" description="4-aspartylphosphate" evidence="5">
    <location>
        <position position="429"/>
    </location>
</feature>
<dbReference type="EC" id="2.7.13.3" evidence="2"/>
<evidence type="ECO:0000313" key="10">
    <source>
        <dbReference type="EMBL" id="MDC7682259.1"/>
    </source>
</evidence>
<evidence type="ECO:0000256" key="5">
    <source>
        <dbReference type="PROSITE-ProRule" id="PRU00169"/>
    </source>
</evidence>
<feature type="domain" description="Histidine kinase" evidence="6">
    <location>
        <begin position="137"/>
        <end position="359"/>
    </location>
</feature>
<evidence type="ECO:0000313" key="11">
    <source>
        <dbReference type="Proteomes" id="UP001214854"/>
    </source>
</evidence>
<dbReference type="Pfam" id="PF00512">
    <property type="entry name" value="HisKA"/>
    <property type="match status" value="1"/>
</dbReference>
<dbReference type="SUPFAM" id="SSF52172">
    <property type="entry name" value="CheY-like"/>
    <property type="match status" value="1"/>
</dbReference>
<dbReference type="Gene3D" id="1.10.287.130">
    <property type="match status" value="1"/>
</dbReference>
<dbReference type="InterPro" id="IPR011006">
    <property type="entry name" value="CheY-like_superfamily"/>
</dbReference>
<evidence type="ECO:0000259" key="9">
    <source>
        <dbReference type="PROSITE" id="PS50113"/>
    </source>
</evidence>
<keyword evidence="10" id="KW-0067">ATP-binding</keyword>
<dbReference type="PROSITE" id="PS50113">
    <property type="entry name" value="PAC"/>
    <property type="match status" value="1"/>
</dbReference>
<dbReference type="Pfam" id="PF00072">
    <property type="entry name" value="Response_reg"/>
    <property type="match status" value="1"/>
</dbReference>
<keyword evidence="11" id="KW-1185">Reference proteome</keyword>
<dbReference type="CDD" id="cd00082">
    <property type="entry name" value="HisKA"/>
    <property type="match status" value="1"/>
</dbReference>
<dbReference type="Pfam" id="PF00989">
    <property type="entry name" value="PAS"/>
    <property type="match status" value="1"/>
</dbReference>
<keyword evidence="10" id="KW-0547">Nucleotide-binding</keyword>
<dbReference type="PROSITE" id="PS50110">
    <property type="entry name" value="RESPONSE_REGULATORY"/>
    <property type="match status" value="1"/>
</dbReference>
<protein>
    <recommendedName>
        <fullName evidence="2">histidine kinase</fullName>
        <ecNumber evidence="2">2.7.13.3</ecNumber>
    </recommendedName>
</protein>
<evidence type="ECO:0000256" key="4">
    <source>
        <dbReference type="ARBA" id="ARBA00023012"/>
    </source>
</evidence>
<dbReference type="PROSITE" id="PS50109">
    <property type="entry name" value="HIS_KIN"/>
    <property type="match status" value="1"/>
</dbReference>
<dbReference type="PROSITE" id="PS50112">
    <property type="entry name" value="PAS"/>
    <property type="match status" value="1"/>
</dbReference>
<dbReference type="InterPro" id="IPR001789">
    <property type="entry name" value="Sig_transdc_resp-reg_receiver"/>
</dbReference>
<dbReference type="CDD" id="cd00130">
    <property type="entry name" value="PAS"/>
    <property type="match status" value="1"/>
</dbReference>
<evidence type="ECO:0000256" key="1">
    <source>
        <dbReference type="ARBA" id="ARBA00000085"/>
    </source>
</evidence>
<dbReference type="GO" id="GO:0005524">
    <property type="term" value="F:ATP binding"/>
    <property type="evidence" value="ECO:0007669"/>
    <property type="project" value="UniProtKB-KW"/>
</dbReference>
<dbReference type="PANTHER" id="PTHR45339:SF1">
    <property type="entry name" value="HYBRID SIGNAL TRANSDUCTION HISTIDINE KINASE J"/>
    <property type="match status" value="1"/>
</dbReference>
<dbReference type="Gene3D" id="3.30.450.20">
    <property type="entry name" value="PAS domain"/>
    <property type="match status" value="1"/>
</dbReference>
<dbReference type="InterPro" id="IPR005467">
    <property type="entry name" value="His_kinase_dom"/>
</dbReference>
<dbReference type="SUPFAM" id="SSF55874">
    <property type="entry name" value="ATPase domain of HSP90 chaperone/DNA topoisomerase II/histidine kinase"/>
    <property type="match status" value="1"/>
</dbReference>
<proteinExistence type="predicted"/>
<name>A0ABT5HQD6_9CAUL</name>
<dbReference type="CDD" id="cd17546">
    <property type="entry name" value="REC_hyHK_CKI1_RcsC-like"/>
    <property type="match status" value="1"/>
</dbReference>
<dbReference type="RefSeq" id="WP_272746769.1">
    <property type="nucleotide sequence ID" value="NZ_JAQQKX010000002.1"/>
</dbReference>
<dbReference type="Gene3D" id="3.30.565.10">
    <property type="entry name" value="Histidine kinase-like ATPase, C-terminal domain"/>
    <property type="match status" value="1"/>
</dbReference>
<feature type="domain" description="PAS" evidence="8">
    <location>
        <begin position="1"/>
        <end position="56"/>
    </location>
</feature>
<comment type="caution">
    <text evidence="10">The sequence shown here is derived from an EMBL/GenBank/DDBJ whole genome shotgun (WGS) entry which is preliminary data.</text>
</comment>
<keyword evidence="4" id="KW-0902">Two-component regulatory system</keyword>
<dbReference type="NCBIfam" id="TIGR00229">
    <property type="entry name" value="sensory_box"/>
    <property type="match status" value="1"/>
</dbReference>
<feature type="domain" description="Response regulatory" evidence="7">
    <location>
        <begin position="380"/>
        <end position="499"/>
    </location>
</feature>
<dbReference type="InterPro" id="IPR036097">
    <property type="entry name" value="HisK_dim/P_sf"/>
</dbReference>
<dbReference type="SMART" id="SM00388">
    <property type="entry name" value="HisKA"/>
    <property type="match status" value="1"/>
</dbReference>
<evidence type="ECO:0000259" key="7">
    <source>
        <dbReference type="PROSITE" id="PS50110"/>
    </source>
</evidence>
<keyword evidence="3 5" id="KW-0597">Phosphoprotein</keyword>
<dbReference type="PANTHER" id="PTHR45339">
    <property type="entry name" value="HYBRID SIGNAL TRANSDUCTION HISTIDINE KINASE J"/>
    <property type="match status" value="1"/>
</dbReference>
<dbReference type="Gene3D" id="3.40.50.2300">
    <property type="match status" value="1"/>
</dbReference>
<feature type="domain" description="PAC" evidence="9">
    <location>
        <begin position="72"/>
        <end position="126"/>
    </location>
</feature>
<dbReference type="InterPro" id="IPR004358">
    <property type="entry name" value="Sig_transdc_His_kin-like_C"/>
</dbReference>
<evidence type="ECO:0000259" key="6">
    <source>
        <dbReference type="PROSITE" id="PS50109"/>
    </source>
</evidence>
<dbReference type="SMART" id="SM00387">
    <property type="entry name" value="HATPase_c"/>
    <property type="match status" value="1"/>
</dbReference>
<evidence type="ECO:0000256" key="3">
    <source>
        <dbReference type="ARBA" id="ARBA00022553"/>
    </source>
</evidence>
<sequence length="507" mass="55877">MRSYLAAIVASSDDAIIGKTLDGIITAWNDSAHRIFGYTAEEAIGQHITLIIPHDKRDEETHIIGQVRRGERIDHFETIRVGKFGQLVHLSLTVSPIRDSTGRVIGASKVARDISQQKATEALLAEVGRRREEFMANMSHELRTPMNAVIGLTHILAMSDNLTPKQQEYIAVLKQSGDNLLGLINNLLDFSRLENGAMELEINDFNLPELIEHTVGPQRLSATQKGVALNVSLSGPVREFYRGDALRLQQILTNLVSNALKFTESGSVDLRVTAVDVGANASRLLFEVIDTGIGISDEVLPLIFDKFIQADASMTRRYGGSGLGLSISQAIARQMGGLIRVKSTLGLGSSFSVDLLIQHDPLRAALARRPDVSVVRAHRNALVVDDYEPNILVVTTLLDRLGFGYDVARNGMEAVRRSEQCDYDVILMDVQMPGMDGYESTRRIREIEDMRGLRPTPIIAMTAHVGDSDRQKCYDAGMTGFIPKPFEPTQFQTLLGDLIRPTIPQAL</sequence>